<evidence type="ECO:0000256" key="8">
    <source>
        <dbReference type="ARBA" id="ARBA00023306"/>
    </source>
</evidence>
<dbReference type="PANTHER" id="PTHR43783">
    <property type="entry name" value="UDP-N-ACETYLGLUCOSAMINE 1-CARBOXYVINYLTRANSFERASE"/>
    <property type="match status" value="1"/>
</dbReference>
<keyword evidence="12" id="KW-0670">Pyruvate</keyword>
<dbReference type="GO" id="GO:0019277">
    <property type="term" value="P:UDP-N-acetylgalactosamine biosynthetic process"/>
    <property type="evidence" value="ECO:0007669"/>
    <property type="project" value="InterPro"/>
</dbReference>
<evidence type="ECO:0000256" key="10">
    <source>
        <dbReference type="ARBA" id="ARBA00038367"/>
    </source>
</evidence>
<comment type="function">
    <text evidence="12">Cell wall formation. Adds enolpyruvyl to UDP-N-acetylglucosamine.</text>
</comment>
<name>A0A2T4VWD6_9HYPH</name>
<dbReference type="GO" id="GO:0009252">
    <property type="term" value="P:peptidoglycan biosynthetic process"/>
    <property type="evidence" value="ECO:0007669"/>
    <property type="project" value="UniProtKB-UniRule"/>
</dbReference>
<dbReference type="EC" id="2.5.1.7" evidence="12"/>
<evidence type="ECO:0000256" key="5">
    <source>
        <dbReference type="ARBA" id="ARBA00022679"/>
    </source>
</evidence>
<reference evidence="15" key="1">
    <citation type="submission" date="2018-02" db="EMBL/GenBank/DDBJ databases">
        <title>Genome sequence of Candidatus Liberibacter europaeus.</title>
        <authorList>
            <person name="Frampton R.A."/>
            <person name="Thompson S.M."/>
            <person name="David C."/>
            <person name="Addison S.M."/>
            <person name="Smith G.R."/>
        </authorList>
    </citation>
    <scope>NUCLEOTIDE SEQUENCE [LARGE SCALE GENOMIC DNA]</scope>
</reference>
<protein>
    <recommendedName>
        <fullName evidence="12">UDP-N-acetylglucosamine 1-carboxyvinyltransferase</fullName>
        <ecNumber evidence="12">2.5.1.7</ecNumber>
    </recommendedName>
    <alternativeName>
        <fullName evidence="12">Enoylpyruvate transferase</fullName>
    </alternativeName>
    <alternativeName>
        <fullName evidence="12">UDP-N-acetylglucosamine enolpyruvyl transferase</fullName>
        <shortName evidence="12">EPT</shortName>
    </alternativeName>
</protein>
<dbReference type="Gene3D" id="3.65.10.10">
    <property type="entry name" value="Enolpyruvate transferase domain"/>
    <property type="match status" value="2"/>
</dbReference>
<comment type="subcellular location">
    <subcellularLocation>
        <location evidence="1 12">Cytoplasm</location>
    </subcellularLocation>
</comment>
<evidence type="ECO:0000256" key="7">
    <source>
        <dbReference type="ARBA" id="ARBA00022984"/>
    </source>
</evidence>
<comment type="similarity">
    <text evidence="10 12">Belongs to the EPSP synthase family. MurA subfamily.</text>
</comment>
<feature type="binding site" evidence="12">
    <location>
        <position position="313"/>
    </location>
    <ligand>
        <name>UDP-N-acetyl-alpha-D-glucosamine</name>
        <dbReference type="ChEBI" id="CHEBI:57705"/>
    </ligand>
</feature>
<comment type="catalytic activity">
    <reaction evidence="11 12">
        <text>phosphoenolpyruvate + UDP-N-acetyl-alpha-D-glucosamine = UDP-N-acetyl-3-O-(1-carboxyvinyl)-alpha-D-glucosamine + phosphate</text>
        <dbReference type="Rhea" id="RHEA:18681"/>
        <dbReference type="ChEBI" id="CHEBI:43474"/>
        <dbReference type="ChEBI" id="CHEBI:57705"/>
        <dbReference type="ChEBI" id="CHEBI:58702"/>
        <dbReference type="ChEBI" id="CHEBI:68483"/>
        <dbReference type="EC" id="2.5.1.7"/>
    </reaction>
</comment>
<evidence type="ECO:0000256" key="2">
    <source>
        <dbReference type="ARBA" id="ARBA00004752"/>
    </source>
</evidence>
<dbReference type="GO" id="GO:0005737">
    <property type="term" value="C:cytoplasm"/>
    <property type="evidence" value="ECO:0007669"/>
    <property type="project" value="UniProtKB-SubCell"/>
</dbReference>
<dbReference type="InterPro" id="IPR001986">
    <property type="entry name" value="Enolpyruvate_Tfrase_dom"/>
</dbReference>
<evidence type="ECO:0000259" key="13">
    <source>
        <dbReference type="Pfam" id="PF00275"/>
    </source>
</evidence>
<keyword evidence="4 12" id="KW-0132">Cell division</keyword>
<evidence type="ECO:0000256" key="11">
    <source>
        <dbReference type="ARBA" id="ARBA00047527"/>
    </source>
</evidence>
<comment type="caution">
    <text evidence="12">Lacks conserved residue(s) required for the propagation of feature annotation.</text>
</comment>
<evidence type="ECO:0000256" key="12">
    <source>
        <dbReference type="HAMAP-Rule" id="MF_00111"/>
    </source>
</evidence>
<feature type="domain" description="Enolpyruvate transferase" evidence="13">
    <location>
        <begin position="8"/>
        <end position="414"/>
    </location>
</feature>
<dbReference type="PANTHER" id="PTHR43783:SF1">
    <property type="entry name" value="UDP-N-ACETYLGLUCOSAMINE 1-CARBOXYVINYLTRANSFERASE"/>
    <property type="match status" value="1"/>
</dbReference>
<dbReference type="NCBIfam" id="TIGR01072">
    <property type="entry name" value="murA"/>
    <property type="match status" value="1"/>
</dbReference>
<evidence type="ECO:0000256" key="6">
    <source>
        <dbReference type="ARBA" id="ARBA00022960"/>
    </source>
</evidence>
<dbReference type="GO" id="GO:0008360">
    <property type="term" value="P:regulation of cell shape"/>
    <property type="evidence" value="ECO:0007669"/>
    <property type="project" value="UniProtKB-KW"/>
</dbReference>
<keyword evidence="5 12" id="KW-0808">Transferase</keyword>
<comment type="pathway">
    <text evidence="2 12">Cell wall biogenesis; peptidoglycan biosynthesis.</text>
</comment>
<dbReference type="SUPFAM" id="SSF55205">
    <property type="entry name" value="EPT/RTPC-like"/>
    <property type="match status" value="1"/>
</dbReference>
<gene>
    <name evidence="12 14" type="primary">murA</name>
    <name evidence="14" type="ORF">C4617_05390</name>
</gene>
<evidence type="ECO:0000256" key="3">
    <source>
        <dbReference type="ARBA" id="ARBA00022490"/>
    </source>
</evidence>
<comment type="caution">
    <text evidence="14">The sequence shown here is derived from an EMBL/GenBank/DDBJ whole genome shotgun (WGS) entry which is preliminary data.</text>
</comment>
<dbReference type="InterPro" id="IPR005750">
    <property type="entry name" value="UDP_GlcNAc_COvinyl_MurA"/>
</dbReference>
<evidence type="ECO:0000256" key="1">
    <source>
        <dbReference type="ARBA" id="ARBA00004496"/>
    </source>
</evidence>
<feature type="modified residue" description="2-(S-cysteinyl)pyruvic acid O-phosphothioketal" evidence="12">
    <location>
        <position position="122"/>
    </location>
</feature>
<dbReference type="InterPro" id="IPR036968">
    <property type="entry name" value="Enolpyruvate_Tfrase_sf"/>
</dbReference>
<feature type="binding site" evidence="12">
    <location>
        <position position="335"/>
    </location>
    <ligand>
        <name>UDP-N-acetyl-alpha-D-glucosamine</name>
        <dbReference type="ChEBI" id="CHEBI:57705"/>
    </ligand>
</feature>
<dbReference type="GO" id="GO:0071555">
    <property type="term" value="P:cell wall organization"/>
    <property type="evidence" value="ECO:0007669"/>
    <property type="project" value="UniProtKB-KW"/>
</dbReference>
<dbReference type="GO" id="GO:0051301">
    <property type="term" value="P:cell division"/>
    <property type="evidence" value="ECO:0007669"/>
    <property type="project" value="UniProtKB-KW"/>
</dbReference>
<feature type="active site" description="Proton donor" evidence="12">
    <location>
        <position position="122"/>
    </location>
</feature>
<sequence length="426" mass="45671">MDRIKIFGGNRLNGSIPISGAKNASLPLMIASLLTSESFILENVPDLADVKLLMCILRAYGVEMSVDSSENIYSSKMCFKCRNINNITASCDLISKMRASFWIIGPLLARDGHARISLPGGCAIGERPINLFIDSLKSLGATIKIDGNYVDARVSSKGLIGTYYTFPRVSVGATQVMMMAASLAHGDTYINNAACEPEVIDLANCLNSMGAKISGIGSSTVKISGVTSLSGTRHKVLPDRIEAGTYALAVAMAGGDVLLQMTDISLLDTVFEVMRCSGVNVNPVKEGVRISCNGDRLIPVDVATSPFPGFPTDLQAQFMATMCCAKGTSHITETIFENRFMHVQELSRLGARIFLTGRTARVEGVNQLQGAPVMATDLRASVSLVIAALAAKGETEISRVYHLDRGFECLEQKLRRCGALIDRISG</sequence>
<dbReference type="NCBIfam" id="NF006873">
    <property type="entry name" value="PRK09369.1"/>
    <property type="match status" value="1"/>
</dbReference>
<evidence type="ECO:0000313" key="14">
    <source>
        <dbReference type="EMBL" id="PTL86089.1"/>
    </source>
</evidence>
<feature type="binding site" evidence="12">
    <location>
        <begin position="22"/>
        <end position="23"/>
    </location>
    <ligand>
        <name>phosphoenolpyruvate</name>
        <dbReference type="ChEBI" id="CHEBI:58702"/>
    </ligand>
</feature>
<keyword evidence="9 12" id="KW-0961">Cell wall biogenesis/degradation</keyword>
<proteinExistence type="inferred from homology"/>
<dbReference type="InterPro" id="IPR050068">
    <property type="entry name" value="MurA_subfamily"/>
</dbReference>
<feature type="binding site" evidence="12">
    <location>
        <position position="98"/>
    </location>
    <ligand>
        <name>UDP-N-acetyl-alpha-D-glucosamine</name>
        <dbReference type="ChEBI" id="CHEBI:57705"/>
    </ligand>
</feature>
<keyword evidence="8 12" id="KW-0131">Cell cycle</keyword>
<dbReference type="HAMAP" id="MF_00111">
    <property type="entry name" value="MurA"/>
    <property type="match status" value="1"/>
</dbReference>
<dbReference type="Proteomes" id="UP000240811">
    <property type="component" value="Unassembled WGS sequence"/>
</dbReference>
<organism evidence="14 15">
    <name type="scientific">Candidatus Liberibacter europaeus</name>
    <dbReference type="NCBI Taxonomy" id="744859"/>
    <lineage>
        <taxon>Bacteria</taxon>
        <taxon>Pseudomonadati</taxon>
        <taxon>Pseudomonadota</taxon>
        <taxon>Alphaproteobacteria</taxon>
        <taxon>Hyphomicrobiales</taxon>
        <taxon>Rhizobiaceae</taxon>
        <taxon>Liberibacter</taxon>
    </lineage>
</organism>
<dbReference type="GO" id="GO:0008760">
    <property type="term" value="F:UDP-N-acetylglucosamine 1-carboxyvinyltransferase activity"/>
    <property type="evidence" value="ECO:0007669"/>
    <property type="project" value="UniProtKB-UniRule"/>
</dbReference>
<evidence type="ECO:0000256" key="4">
    <source>
        <dbReference type="ARBA" id="ARBA00022618"/>
    </source>
</evidence>
<evidence type="ECO:0000256" key="9">
    <source>
        <dbReference type="ARBA" id="ARBA00023316"/>
    </source>
</evidence>
<dbReference type="UniPathway" id="UPA00219"/>
<keyword evidence="3 12" id="KW-0963">Cytoplasm</keyword>
<accession>A0A2T4VWD6</accession>
<dbReference type="EMBL" id="PSQJ01000010">
    <property type="protein sequence ID" value="PTL86089.1"/>
    <property type="molecule type" value="Genomic_DNA"/>
</dbReference>
<keyword evidence="6 12" id="KW-0133">Cell shape</keyword>
<dbReference type="CDD" id="cd01555">
    <property type="entry name" value="UdpNAET"/>
    <property type="match status" value="1"/>
</dbReference>
<dbReference type="AlphaFoldDB" id="A0A2T4VWD6"/>
<dbReference type="InterPro" id="IPR013792">
    <property type="entry name" value="RNA3'P_cycl/enolpyr_Trfase_a/b"/>
</dbReference>
<evidence type="ECO:0000313" key="15">
    <source>
        <dbReference type="Proteomes" id="UP000240811"/>
    </source>
</evidence>
<keyword evidence="7 12" id="KW-0573">Peptidoglycan synthesis</keyword>
<dbReference type="Pfam" id="PF00275">
    <property type="entry name" value="EPSP_synthase"/>
    <property type="match status" value="1"/>
</dbReference>